<dbReference type="KEGG" id="pap:PSPA7_6057"/>
<name>A6VE88_PSEP7</name>
<dbReference type="AlphaFoldDB" id="A6VE88"/>
<accession>A6VE88</accession>
<gene>
    <name evidence="1" type="ordered locus">PSPA7_6057</name>
</gene>
<dbReference type="EMBL" id="CP000744">
    <property type="protein sequence ID" value="ABR85036.1"/>
    <property type="molecule type" value="Genomic_DNA"/>
</dbReference>
<reference evidence="1 2" key="2">
    <citation type="journal article" date="2010" name="PLoS ONE">
        <title>Complete genome sequence of the multiresistant taxonomic outlier Pseudomonas aeruginosa PA7.</title>
        <authorList>
            <person name="Roy P.H."/>
            <person name="Tetu S.G."/>
            <person name="Larouche A."/>
            <person name="Elbourne L."/>
            <person name="Tremblay S."/>
            <person name="Ren Q."/>
            <person name="Dodson R."/>
            <person name="Harkins D."/>
            <person name="Shay R."/>
            <person name="Watkins K."/>
            <person name="Mahamoud Y."/>
            <person name="Paulsen I.T."/>
        </authorList>
    </citation>
    <scope>NUCLEOTIDE SEQUENCE [LARGE SCALE GENOMIC DNA]</scope>
    <source>
        <strain evidence="1 2">PA7</strain>
    </source>
</reference>
<sequence length="67" mass="7439">MLDSLRTNALQVVKNLLIKISQADDLAEACQLLNTAPSRIPSILGFINNDYRMSVCDQLPEHLTPSQ</sequence>
<dbReference type="Proteomes" id="UP000001582">
    <property type="component" value="Chromosome"/>
</dbReference>
<evidence type="ECO:0000313" key="2">
    <source>
        <dbReference type="Proteomes" id="UP000001582"/>
    </source>
</evidence>
<dbReference type="HOGENOM" id="CLU_2809058_0_0_6"/>
<reference evidence="1 2" key="1">
    <citation type="submission" date="2007-06" db="EMBL/GenBank/DDBJ databases">
        <authorList>
            <person name="Dodson R.J."/>
            <person name="Harkins D."/>
            <person name="Paulsen I.T."/>
        </authorList>
    </citation>
    <scope>NUCLEOTIDE SEQUENCE [LARGE SCALE GENOMIC DNA]</scope>
    <source>
        <strain evidence="1 2">PA7</strain>
    </source>
</reference>
<organism evidence="1 2">
    <name type="scientific">Pseudomonas paraeruginosa (strain DSM 24068 / PA7)</name>
    <name type="common">Pseudomonas aeruginosa (strain PA7)</name>
    <dbReference type="NCBI Taxonomy" id="381754"/>
    <lineage>
        <taxon>Bacteria</taxon>
        <taxon>Pseudomonadati</taxon>
        <taxon>Pseudomonadota</taxon>
        <taxon>Gammaproteobacteria</taxon>
        <taxon>Pseudomonadales</taxon>
        <taxon>Pseudomonadaceae</taxon>
        <taxon>Pseudomonas</taxon>
        <taxon>Pseudomonas paraeruginosa</taxon>
    </lineage>
</organism>
<protein>
    <submittedName>
        <fullName evidence="1">Uncharacterized protein</fullName>
    </submittedName>
</protein>
<evidence type="ECO:0000313" key="1">
    <source>
        <dbReference type="EMBL" id="ABR85036.1"/>
    </source>
</evidence>
<proteinExistence type="predicted"/>